<evidence type="ECO:0000256" key="2">
    <source>
        <dbReference type="ARBA" id="ARBA00009370"/>
    </source>
</evidence>
<dbReference type="PANTHER" id="PTHR43390:SF1">
    <property type="entry name" value="CHLOROPLAST PROCESSING PEPTIDASE"/>
    <property type="match status" value="1"/>
</dbReference>
<protein>
    <recommendedName>
        <fullName evidence="3 6">Signal peptidase I</fullName>
        <ecNumber evidence="3 6">3.4.21.89</ecNumber>
    </recommendedName>
</protein>
<dbReference type="Gene3D" id="2.10.109.10">
    <property type="entry name" value="Umud Fragment, subunit A"/>
    <property type="match status" value="1"/>
</dbReference>
<evidence type="ECO:0000256" key="1">
    <source>
        <dbReference type="ARBA" id="ARBA00000677"/>
    </source>
</evidence>
<dbReference type="EC" id="3.4.21.89" evidence="3 6"/>
<dbReference type="PROSITE" id="PS00760">
    <property type="entry name" value="SPASE_I_2"/>
    <property type="match status" value="1"/>
</dbReference>
<dbReference type="GO" id="GO:0016020">
    <property type="term" value="C:membrane"/>
    <property type="evidence" value="ECO:0007669"/>
    <property type="project" value="UniProtKB-SubCell"/>
</dbReference>
<feature type="domain" description="Peptidase S26" evidence="7">
    <location>
        <begin position="6"/>
        <end position="176"/>
    </location>
</feature>
<dbReference type="InterPro" id="IPR019758">
    <property type="entry name" value="Pept_S26A_signal_pept_1_CS"/>
</dbReference>
<dbReference type="GO" id="GO:0004252">
    <property type="term" value="F:serine-type endopeptidase activity"/>
    <property type="evidence" value="ECO:0007669"/>
    <property type="project" value="InterPro"/>
</dbReference>
<comment type="subcellular location">
    <subcellularLocation>
        <location evidence="6">Membrane</location>
        <topology evidence="6">Single-pass type II membrane protein</topology>
    </subcellularLocation>
</comment>
<accession>A0A5C7J473</accession>
<dbReference type="SUPFAM" id="SSF51306">
    <property type="entry name" value="LexA/Signal peptidase"/>
    <property type="match status" value="1"/>
</dbReference>
<dbReference type="InterPro" id="IPR019533">
    <property type="entry name" value="Peptidase_S26"/>
</dbReference>
<evidence type="ECO:0000256" key="5">
    <source>
        <dbReference type="PIRSR" id="PIRSR600223-1"/>
    </source>
</evidence>
<gene>
    <name evidence="8" type="primary">lepB</name>
    <name evidence="8" type="ORF">E6Q11_04995</name>
</gene>
<feature type="active site" evidence="5">
    <location>
        <position position="33"/>
    </location>
</feature>
<dbReference type="InterPro" id="IPR036286">
    <property type="entry name" value="LexA/Signal_pep-like_sf"/>
</dbReference>
<dbReference type="InterPro" id="IPR019757">
    <property type="entry name" value="Pept_S26A_signal_pept_1_Lys-AS"/>
</dbReference>
<dbReference type="CDD" id="cd06530">
    <property type="entry name" value="S26_SPase_I"/>
    <property type="match status" value="1"/>
</dbReference>
<reference evidence="8 9" key="1">
    <citation type="submission" date="2018-09" db="EMBL/GenBank/DDBJ databases">
        <title>Metagenome Assembled Genomes from an Advanced Water Purification Facility.</title>
        <authorList>
            <person name="Stamps B.W."/>
            <person name="Spear J.R."/>
        </authorList>
    </citation>
    <scope>NUCLEOTIDE SEQUENCE [LARGE SCALE GENOMIC DNA]</scope>
    <source>
        <strain evidence="8">Bin_63_2</strain>
    </source>
</reference>
<dbReference type="GO" id="GO:0009003">
    <property type="term" value="F:signal peptidase activity"/>
    <property type="evidence" value="ECO:0007669"/>
    <property type="project" value="UniProtKB-EC"/>
</dbReference>
<keyword evidence="4 6" id="KW-0378">Hydrolase</keyword>
<evidence type="ECO:0000256" key="6">
    <source>
        <dbReference type="RuleBase" id="RU362042"/>
    </source>
</evidence>
<comment type="catalytic activity">
    <reaction evidence="1 6">
        <text>Cleavage of hydrophobic, N-terminal signal or leader sequences from secreted and periplasmic proteins.</text>
        <dbReference type="EC" id="3.4.21.89"/>
    </reaction>
</comment>
<comment type="similarity">
    <text evidence="2 6">Belongs to the peptidase S26 family.</text>
</comment>
<dbReference type="PANTHER" id="PTHR43390">
    <property type="entry name" value="SIGNAL PEPTIDASE I"/>
    <property type="match status" value="1"/>
</dbReference>
<keyword evidence="6" id="KW-0645">Protease</keyword>
<organism evidence="8 9">
    <name type="scientific">Candidatus Dojkabacteria bacterium</name>
    <dbReference type="NCBI Taxonomy" id="2099670"/>
    <lineage>
        <taxon>Bacteria</taxon>
        <taxon>Candidatus Dojkabacteria</taxon>
    </lineage>
</organism>
<sequence length="176" mass="20220">MSRFFRILSSLCIIVLILYTVVSLRPYRVDGDSMMPNLKPEQISLIDRISTKIIPLKQGEIAVYHDKNGIRIKRIIGLPGEQIEISNGVVSKIINNTQIPLEERYLEEHMRTCVPGACTETQKYLYQVPEKHYFVLGDNRTSSRDSRGCVDIAECDGKQPYYIPIEEIIGRVIFSW</sequence>
<feature type="active site" evidence="5">
    <location>
        <position position="73"/>
    </location>
</feature>
<proteinExistence type="inferred from homology"/>
<evidence type="ECO:0000313" key="9">
    <source>
        <dbReference type="Proteomes" id="UP000321026"/>
    </source>
</evidence>
<dbReference type="NCBIfam" id="TIGR02227">
    <property type="entry name" value="sigpep_I_bact"/>
    <property type="match status" value="1"/>
</dbReference>
<dbReference type="PROSITE" id="PS00761">
    <property type="entry name" value="SPASE_I_3"/>
    <property type="match status" value="1"/>
</dbReference>
<dbReference type="AlphaFoldDB" id="A0A5C7J473"/>
<evidence type="ECO:0000256" key="3">
    <source>
        <dbReference type="ARBA" id="ARBA00013208"/>
    </source>
</evidence>
<evidence type="ECO:0000313" key="8">
    <source>
        <dbReference type="EMBL" id="TXG76267.1"/>
    </source>
</evidence>
<dbReference type="Pfam" id="PF10502">
    <property type="entry name" value="Peptidase_S26"/>
    <property type="match status" value="1"/>
</dbReference>
<name>A0A5C7J473_9BACT</name>
<dbReference type="InterPro" id="IPR000223">
    <property type="entry name" value="Pept_S26A_signal_pept_1"/>
</dbReference>
<evidence type="ECO:0000256" key="4">
    <source>
        <dbReference type="ARBA" id="ARBA00022801"/>
    </source>
</evidence>
<evidence type="ECO:0000259" key="7">
    <source>
        <dbReference type="Pfam" id="PF10502"/>
    </source>
</evidence>
<dbReference type="EMBL" id="SSDS01000078">
    <property type="protein sequence ID" value="TXG76267.1"/>
    <property type="molecule type" value="Genomic_DNA"/>
</dbReference>
<comment type="caution">
    <text evidence="8">The sequence shown here is derived from an EMBL/GenBank/DDBJ whole genome shotgun (WGS) entry which is preliminary data.</text>
</comment>
<dbReference type="GO" id="GO:0006465">
    <property type="term" value="P:signal peptide processing"/>
    <property type="evidence" value="ECO:0007669"/>
    <property type="project" value="InterPro"/>
</dbReference>
<dbReference type="PRINTS" id="PR00727">
    <property type="entry name" value="LEADERPTASE"/>
</dbReference>
<dbReference type="Proteomes" id="UP000321026">
    <property type="component" value="Unassembled WGS sequence"/>
</dbReference>